<dbReference type="SMART" id="SM00044">
    <property type="entry name" value="CYCc"/>
    <property type="match status" value="1"/>
</dbReference>
<dbReference type="GO" id="GO:0035556">
    <property type="term" value="P:intracellular signal transduction"/>
    <property type="evidence" value="ECO:0007669"/>
    <property type="project" value="InterPro"/>
</dbReference>
<dbReference type="GO" id="GO:0000166">
    <property type="term" value="F:nucleotide binding"/>
    <property type="evidence" value="ECO:0007669"/>
    <property type="project" value="UniProtKB-KW"/>
</dbReference>
<feature type="region of interest" description="Disordered" evidence="7">
    <location>
        <begin position="687"/>
        <end position="706"/>
    </location>
</feature>
<evidence type="ECO:0000256" key="6">
    <source>
        <dbReference type="ARBA" id="ARBA00023239"/>
    </source>
</evidence>
<evidence type="ECO:0000256" key="3">
    <source>
        <dbReference type="ARBA" id="ARBA00022741"/>
    </source>
</evidence>
<feature type="region of interest" description="Disordered" evidence="7">
    <location>
        <begin position="748"/>
        <end position="773"/>
    </location>
</feature>
<evidence type="ECO:0000256" key="4">
    <source>
        <dbReference type="ARBA" id="ARBA00022989"/>
    </source>
</evidence>
<evidence type="ECO:0000256" key="7">
    <source>
        <dbReference type="SAM" id="MobiDB-lite"/>
    </source>
</evidence>
<keyword evidence="6" id="KW-0456">Lyase</keyword>
<keyword evidence="4" id="KW-1133">Transmembrane helix</keyword>
<dbReference type="Gene3D" id="3.30.70.1230">
    <property type="entry name" value="Nucleotide cyclase"/>
    <property type="match status" value="1"/>
</dbReference>
<dbReference type="InterPro" id="IPR050401">
    <property type="entry name" value="Cyclic_nucleotide_synthase"/>
</dbReference>
<feature type="domain" description="Guanylate cyclase" evidence="8">
    <location>
        <begin position="867"/>
        <end position="1011"/>
    </location>
</feature>
<keyword evidence="5" id="KW-0472">Membrane</keyword>
<feature type="region of interest" description="Disordered" evidence="7">
    <location>
        <begin position="552"/>
        <end position="585"/>
    </location>
</feature>
<dbReference type="InterPro" id="IPR029787">
    <property type="entry name" value="Nucleotide_cyclase"/>
</dbReference>
<dbReference type="GO" id="GO:0004016">
    <property type="term" value="F:adenylate cyclase activity"/>
    <property type="evidence" value="ECO:0007669"/>
    <property type="project" value="TreeGrafter"/>
</dbReference>
<dbReference type="InterPro" id="IPR001054">
    <property type="entry name" value="A/G_cyclase"/>
</dbReference>
<evidence type="ECO:0000256" key="2">
    <source>
        <dbReference type="ARBA" id="ARBA00022692"/>
    </source>
</evidence>
<organism evidence="9 10">
    <name type="scientific">Chlamydomonas eustigma</name>
    <dbReference type="NCBI Taxonomy" id="1157962"/>
    <lineage>
        <taxon>Eukaryota</taxon>
        <taxon>Viridiplantae</taxon>
        <taxon>Chlorophyta</taxon>
        <taxon>core chlorophytes</taxon>
        <taxon>Chlorophyceae</taxon>
        <taxon>CS clade</taxon>
        <taxon>Chlamydomonadales</taxon>
        <taxon>Chlamydomonadaceae</taxon>
        <taxon>Chlamydomonas</taxon>
    </lineage>
</organism>
<name>A0A250XFI9_9CHLO</name>
<dbReference type="OrthoDB" id="548029at2759"/>
<evidence type="ECO:0000313" key="9">
    <source>
        <dbReference type="EMBL" id="GAX81550.1"/>
    </source>
</evidence>
<feature type="region of interest" description="Disordered" evidence="7">
    <location>
        <begin position="1095"/>
        <end position="1123"/>
    </location>
</feature>
<evidence type="ECO:0000256" key="5">
    <source>
        <dbReference type="ARBA" id="ARBA00023136"/>
    </source>
</evidence>
<protein>
    <recommendedName>
        <fullName evidence="8">Guanylate cyclase domain-containing protein</fullName>
    </recommendedName>
</protein>
<dbReference type="GO" id="GO:0001653">
    <property type="term" value="F:peptide receptor activity"/>
    <property type="evidence" value="ECO:0007669"/>
    <property type="project" value="TreeGrafter"/>
</dbReference>
<evidence type="ECO:0000313" key="10">
    <source>
        <dbReference type="Proteomes" id="UP000232323"/>
    </source>
</evidence>
<dbReference type="EMBL" id="BEGY01000066">
    <property type="protein sequence ID" value="GAX81550.1"/>
    <property type="molecule type" value="Genomic_DNA"/>
</dbReference>
<keyword evidence="3" id="KW-0547">Nucleotide-binding</keyword>
<dbReference type="SUPFAM" id="SSF55073">
    <property type="entry name" value="Nucleotide cyclase"/>
    <property type="match status" value="1"/>
</dbReference>
<comment type="subcellular location">
    <subcellularLocation>
        <location evidence="1">Membrane</location>
    </subcellularLocation>
</comment>
<reference evidence="9 10" key="1">
    <citation type="submission" date="2017-08" db="EMBL/GenBank/DDBJ databases">
        <title>Acidophilic green algal genome provides insights into adaptation to an acidic environment.</title>
        <authorList>
            <person name="Hirooka S."/>
            <person name="Hirose Y."/>
            <person name="Kanesaki Y."/>
            <person name="Higuchi S."/>
            <person name="Fujiwara T."/>
            <person name="Onuma R."/>
            <person name="Era A."/>
            <person name="Ohbayashi R."/>
            <person name="Uzuka A."/>
            <person name="Nozaki H."/>
            <person name="Yoshikawa H."/>
            <person name="Miyagishima S.Y."/>
        </authorList>
    </citation>
    <scope>NUCLEOTIDE SEQUENCE [LARGE SCALE GENOMIC DNA]</scope>
    <source>
        <strain evidence="9 10">NIES-2499</strain>
    </source>
</reference>
<dbReference type="PROSITE" id="PS50125">
    <property type="entry name" value="GUANYLATE_CYCLASE_2"/>
    <property type="match status" value="1"/>
</dbReference>
<dbReference type="GO" id="GO:0005886">
    <property type="term" value="C:plasma membrane"/>
    <property type="evidence" value="ECO:0007669"/>
    <property type="project" value="TreeGrafter"/>
</dbReference>
<feature type="compositionally biased region" description="Polar residues" evidence="7">
    <location>
        <begin position="1104"/>
        <end position="1123"/>
    </location>
</feature>
<sequence>MKLFARCFGRNDGYTGNTKQRSDEKHNSKKIARNVSHPPDVSSSLHQHQENEATAFDNLALLELPLFDGQTDACYFVLKLLDPSSGATSDQRRLSRHLLILRMDSAGRAHLSPCPNVDPLTEDGSCSTYLDATYVNNSLNGSDSSNLQSIKKLCADANNDSHFGMVLLCAVLAVQAGRPYGQECTIRCTGGNSEAALCDPLVEGDCAHVQACMWSAGMRDHDPNPMPAVIVQYQKKDTVNTLFSNTLVRKVQANVNLMDHVPAAVTLCALDGKVVYQNKFSRDYFGDVLGQSAFAGVDITHTSTLSTPTTSLAQLFPPLPLQLQALASVNSLLSHLLSFEAPSLIPELLHTVSSPGGPAWKCIVRVPRAVTSPLLLAKVEKMEPFSAKQDLEEEDVGAGHHTSTSLITMEEISPGVSQGETSPVPPPEEALLDSDEDDELSALGIHADIISTPLMRTLPLHTGISGSGLFGPQALGASKITSGMAPSSQRRRLSFEGHEEVEVKKAVNDVLLRKSLRKVSVSGASTSQTGKRNSLLSKFQRTMQLMESVDLAGGPKTSSIKISSKKSPLNAASSKSEHSMMTEIPSTHPSDFSFALGELKQTNEDSAVKRDANKPLPASSGWFQASKKMVSGDTLSTTLQPLLSGSTSGVSRDLGARSPPNRAATRNSYDEGILLLTANLVESSGTSRVGDTFQHSASIPERRRTSIEELSIRAHKDGTGPPSRSVPECDNSMLDLSRTILHDSSSFSAEGLAQSNATESPQPTSGVADQSQRTEQGLDVECWHEVIAQLIRDEAHGHGGSPLLLLVQTDVSERIHMETLLGNMSEGQLSLLSSIFPRHVVEFLSANDLSQLSAHFGSLARSHNHVTILFLDIVGFTVMSNSVKPPDILLFLNQLFTMFDVLADKHNVQKVDTAGDCYIASAGITGSDADGSFFQTQTDNGDEVADCAIRVIEFAKDMLRCSKEVTMPHNGQPVSVRIGIHTGPCVSGLVGTKVPKFSVFGDTINTASRMESTCEPGCIQVSASTHEILIHGGCNAEEWEALGQVQIKGKGMMETFLWRPPKDQASILPMPSEAFQVLKALRPSNNGTISFVLEGAAKERPSDSRTNITSEERNSASTPQTTHQSLALLNPGLRLMIESLQNHRIVKRHDMVSNFAASSTALGGGLSLTKINQLPHGAFERSSTSLAPESYSSVFKSMDLNGNNTDKFHSSSHLLTSLEHQARMRPLLSMPEEESLE</sequence>
<accession>A0A250XFI9</accession>
<feature type="region of interest" description="Disordered" evidence="7">
    <location>
        <begin position="15"/>
        <end position="47"/>
    </location>
</feature>
<dbReference type="CDD" id="cd07302">
    <property type="entry name" value="CHD"/>
    <property type="match status" value="1"/>
</dbReference>
<evidence type="ECO:0000256" key="1">
    <source>
        <dbReference type="ARBA" id="ARBA00004370"/>
    </source>
</evidence>
<dbReference type="GO" id="GO:0007168">
    <property type="term" value="P:receptor guanylyl cyclase signaling pathway"/>
    <property type="evidence" value="ECO:0007669"/>
    <property type="project" value="TreeGrafter"/>
</dbReference>
<keyword evidence="10" id="KW-1185">Reference proteome</keyword>
<feature type="compositionally biased region" description="Low complexity" evidence="7">
    <location>
        <begin position="558"/>
        <end position="567"/>
    </location>
</feature>
<dbReference type="GO" id="GO:0004383">
    <property type="term" value="F:guanylate cyclase activity"/>
    <property type="evidence" value="ECO:0007669"/>
    <property type="project" value="TreeGrafter"/>
</dbReference>
<proteinExistence type="predicted"/>
<dbReference type="Proteomes" id="UP000232323">
    <property type="component" value="Unassembled WGS sequence"/>
</dbReference>
<dbReference type="PANTHER" id="PTHR11920">
    <property type="entry name" value="GUANYLYL CYCLASE"/>
    <property type="match status" value="1"/>
</dbReference>
<dbReference type="PANTHER" id="PTHR11920:SF335">
    <property type="entry name" value="GUANYLATE CYCLASE"/>
    <property type="match status" value="1"/>
</dbReference>
<feature type="compositionally biased region" description="Polar residues" evidence="7">
    <location>
        <begin position="641"/>
        <end position="650"/>
    </location>
</feature>
<dbReference type="Pfam" id="PF00211">
    <property type="entry name" value="Guanylate_cyc"/>
    <property type="match status" value="1"/>
</dbReference>
<feature type="compositionally biased region" description="Polar residues" evidence="7">
    <location>
        <begin position="687"/>
        <end position="697"/>
    </location>
</feature>
<dbReference type="AlphaFoldDB" id="A0A250XFI9"/>
<gene>
    <name evidence="9" type="ORF">CEUSTIGMA_g8978.t1</name>
</gene>
<comment type="caution">
    <text evidence="9">The sequence shown here is derived from an EMBL/GenBank/DDBJ whole genome shotgun (WGS) entry which is preliminary data.</text>
</comment>
<feature type="region of interest" description="Disordered" evidence="7">
    <location>
        <begin position="641"/>
        <end position="665"/>
    </location>
</feature>
<keyword evidence="2" id="KW-0812">Transmembrane</keyword>
<evidence type="ECO:0000259" key="8">
    <source>
        <dbReference type="PROSITE" id="PS50125"/>
    </source>
</evidence>